<feature type="transmembrane region" description="Helical" evidence="1">
    <location>
        <begin position="187"/>
        <end position="210"/>
    </location>
</feature>
<sequence length="629" mass="69847">MNYRSEIDGLRAVAVLPVLMFHAGVPFFAGGYVGVDVFFVISGYLITGIIAPEMAEGRFSLIAFYERRIRRIIPCLIAVIGFSLVAAAILFLPGDFMSLSKSVIATILFSSNILFWRQSWYFNAQMDLIPLLHTWSLAVEEQFYILFPPALAVLYRLGRSKLVPIIAALAIASFLLNVWSVEKAPSFAFYMAPTRAWELLTGSLLALGFFPPLRSKAWREGLAFIGIALIVSAVCLFSARTPFPSYYALVPVLGTAFVIYASRDTTCGRILSLGPVVFIGLISYSLYLWHWPIMVFARYYLIDDLSGWNVIAVLLLSLCAAILSWRYIEMPFRRKGIVKRRFLFAAAPTAMLVLTAAGLAGLVSKGWASRVPADVAYLESFKNDSSLRRMDCHRFENSTVALSQSCVLGAPVPPEFAIWGDSHAVELAFVFGKLAEQHQRSVMQVSYSSCPPVMGNGSPGCRKHNDAALRYLIDHSTIRTVFLIAFYDNGKDNRASTYAEGLRESVSKLADAGKHVVLIYPVPRATIDVPSALARYVWNGMRTDAVGSRKGAFLQRNAEILHLLDTLAHLRNVARVIPHDDLCQEETCSVLLEGKPLYFDNHHLSLSGAQHIAPLFERFFASEQRAGLR</sequence>
<evidence type="ECO:0000313" key="4">
    <source>
        <dbReference type="EMBL" id="ANY78265.1"/>
    </source>
</evidence>
<dbReference type="GO" id="GO:0016747">
    <property type="term" value="F:acyltransferase activity, transferring groups other than amino-acyl groups"/>
    <property type="evidence" value="ECO:0007669"/>
    <property type="project" value="InterPro"/>
</dbReference>
<dbReference type="Pfam" id="PF19040">
    <property type="entry name" value="SGNH"/>
    <property type="match status" value="1"/>
</dbReference>
<feature type="domain" description="Acyltransferase 3" evidence="2">
    <location>
        <begin position="6"/>
        <end position="325"/>
    </location>
</feature>
<dbReference type="InterPro" id="IPR002656">
    <property type="entry name" value="Acyl_transf_3_dom"/>
</dbReference>
<dbReference type="AlphaFoldDB" id="A0A1B2EE71"/>
<dbReference type="Pfam" id="PF01757">
    <property type="entry name" value="Acyl_transf_3"/>
    <property type="match status" value="1"/>
</dbReference>
<feature type="transmembrane region" description="Helical" evidence="1">
    <location>
        <begin position="245"/>
        <end position="263"/>
    </location>
</feature>
<feature type="transmembrane region" description="Helical" evidence="1">
    <location>
        <begin position="12"/>
        <end position="29"/>
    </location>
</feature>
<accession>A0A1B2EE71</accession>
<dbReference type="PANTHER" id="PTHR23028">
    <property type="entry name" value="ACETYLTRANSFERASE"/>
    <property type="match status" value="1"/>
</dbReference>
<dbReference type="RefSeq" id="WP_099509256.1">
    <property type="nucleotide sequence ID" value="NZ_CP016616.1"/>
</dbReference>
<feature type="transmembrane region" description="Helical" evidence="1">
    <location>
        <begin position="270"/>
        <end position="290"/>
    </location>
</feature>
<protein>
    <recommendedName>
        <fullName evidence="5">Acyltransferase</fullName>
    </recommendedName>
</protein>
<dbReference type="PANTHER" id="PTHR23028:SF53">
    <property type="entry name" value="ACYL_TRANSF_3 DOMAIN-CONTAINING PROTEIN"/>
    <property type="match status" value="1"/>
</dbReference>
<dbReference type="InterPro" id="IPR043968">
    <property type="entry name" value="SGNH"/>
</dbReference>
<feature type="transmembrane region" description="Helical" evidence="1">
    <location>
        <begin position="98"/>
        <end position="116"/>
    </location>
</feature>
<keyword evidence="1" id="KW-1133">Transmembrane helix</keyword>
<dbReference type="GO" id="GO:0016020">
    <property type="term" value="C:membrane"/>
    <property type="evidence" value="ECO:0007669"/>
    <property type="project" value="TreeGrafter"/>
</dbReference>
<feature type="domain" description="SGNH" evidence="3">
    <location>
        <begin position="392"/>
        <end position="617"/>
    </location>
</feature>
<feature type="transmembrane region" description="Helical" evidence="1">
    <location>
        <begin position="222"/>
        <end position="239"/>
    </location>
</feature>
<name>A0A1B2EE71_9HYPH</name>
<feature type="transmembrane region" description="Helical" evidence="1">
    <location>
        <begin position="35"/>
        <end position="51"/>
    </location>
</feature>
<evidence type="ECO:0000256" key="1">
    <source>
        <dbReference type="SAM" id="Phobius"/>
    </source>
</evidence>
<evidence type="ECO:0000259" key="3">
    <source>
        <dbReference type="Pfam" id="PF19040"/>
    </source>
</evidence>
<dbReference type="OrthoDB" id="9796461at2"/>
<feature type="transmembrane region" description="Helical" evidence="1">
    <location>
        <begin position="162"/>
        <end position="181"/>
    </location>
</feature>
<dbReference type="KEGG" id="moc:BB934_08470"/>
<keyword evidence="1" id="KW-0472">Membrane</keyword>
<dbReference type="GO" id="GO:0009103">
    <property type="term" value="P:lipopolysaccharide biosynthetic process"/>
    <property type="evidence" value="ECO:0007669"/>
    <property type="project" value="TreeGrafter"/>
</dbReference>
<evidence type="ECO:0008006" key="5">
    <source>
        <dbReference type="Google" id="ProtNLM"/>
    </source>
</evidence>
<gene>
    <name evidence="4" type="ORF">BB934_08470</name>
</gene>
<feature type="transmembrane region" description="Helical" evidence="1">
    <location>
        <begin position="340"/>
        <end position="363"/>
    </location>
</feature>
<dbReference type="InterPro" id="IPR050879">
    <property type="entry name" value="Acyltransferase_3"/>
</dbReference>
<evidence type="ECO:0000259" key="2">
    <source>
        <dbReference type="Pfam" id="PF01757"/>
    </source>
</evidence>
<proteinExistence type="predicted"/>
<dbReference type="EMBL" id="CP016616">
    <property type="protein sequence ID" value="ANY78265.1"/>
    <property type="molecule type" value="Genomic_DNA"/>
</dbReference>
<reference evidence="4" key="1">
    <citation type="submission" date="2016-07" db="EMBL/GenBank/DDBJ databases">
        <title>Microvirga ossetica sp. nov. a new species of rhizobia isolated from root nodules of the legume species Vicia alpestris Steven originated from North Ossetia region in the Caucasus.</title>
        <authorList>
            <person name="Safronova V.I."/>
            <person name="Kuznetsova I.G."/>
            <person name="Sazanova A.L."/>
            <person name="Belimov A."/>
            <person name="Andronov E."/>
            <person name="Osledkin Y.S."/>
            <person name="Onishchuk O.P."/>
            <person name="Kurchak O.N."/>
            <person name="Shaposhnikov A.I."/>
            <person name="Willems A."/>
            <person name="Tikhonovich I.A."/>
        </authorList>
    </citation>
    <scope>NUCLEOTIDE SEQUENCE [LARGE SCALE GENOMIC DNA]</scope>
    <source>
        <strain evidence="4">V5/3M</strain>
    </source>
</reference>
<feature type="transmembrane region" description="Helical" evidence="1">
    <location>
        <begin position="310"/>
        <end position="328"/>
    </location>
</feature>
<keyword evidence="1" id="KW-0812">Transmembrane</keyword>
<organism evidence="4">
    <name type="scientific">Microvirga ossetica</name>
    <dbReference type="NCBI Taxonomy" id="1882682"/>
    <lineage>
        <taxon>Bacteria</taxon>
        <taxon>Pseudomonadati</taxon>
        <taxon>Pseudomonadota</taxon>
        <taxon>Alphaproteobacteria</taxon>
        <taxon>Hyphomicrobiales</taxon>
        <taxon>Methylobacteriaceae</taxon>
        <taxon>Microvirga</taxon>
    </lineage>
</organism>
<feature type="transmembrane region" description="Helical" evidence="1">
    <location>
        <begin position="72"/>
        <end position="92"/>
    </location>
</feature>